<organism evidence="2 3">
    <name type="scientific">Phytophthora cactorum</name>
    <dbReference type="NCBI Taxonomy" id="29920"/>
    <lineage>
        <taxon>Eukaryota</taxon>
        <taxon>Sar</taxon>
        <taxon>Stramenopiles</taxon>
        <taxon>Oomycota</taxon>
        <taxon>Peronosporomycetes</taxon>
        <taxon>Peronosporales</taxon>
        <taxon>Peronosporaceae</taxon>
        <taxon>Phytophthora</taxon>
    </lineage>
</organism>
<evidence type="ECO:0000256" key="1">
    <source>
        <dbReference type="SAM" id="MobiDB-lite"/>
    </source>
</evidence>
<gene>
    <name evidence="2" type="ORF">PC110_g22803</name>
</gene>
<evidence type="ECO:0000313" key="3">
    <source>
        <dbReference type="Proteomes" id="UP000251314"/>
    </source>
</evidence>
<dbReference type="Proteomes" id="UP000251314">
    <property type="component" value="Unassembled WGS sequence"/>
</dbReference>
<accession>A0A329R832</accession>
<keyword evidence="3" id="KW-1185">Reference proteome</keyword>
<dbReference type="EMBL" id="MJFZ01002421">
    <property type="protein sequence ID" value="RAW20754.1"/>
    <property type="molecule type" value="Genomic_DNA"/>
</dbReference>
<protein>
    <submittedName>
        <fullName evidence="2">Uncharacterized protein</fullName>
    </submittedName>
</protein>
<dbReference type="VEuPathDB" id="FungiDB:PC110_g22803"/>
<sequence>MARESKSAVPATPMKGGAVRATDRDAARTSTCMATNGERSVSFEYSEDEDSRATDEDLGYGDDLEESTPPTEAKAEPRKEAVLSAGSRGVTRPL</sequence>
<feature type="compositionally biased region" description="Polar residues" evidence="1">
    <location>
        <begin position="30"/>
        <end position="39"/>
    </location>
</feature>
<name>A0A329R832_9STRA</name>
<evidence type="ECO:0000313" key="2">
    <source>
        <dbReference type="EMBL" id="RAW20754.1"/>
    </source>
</evidence>
<comment type="caution">
    <text evidence="2">The sequence shown here is derived from an EMBL/GenBank/DDBJ whole genome shotgun (WGS) entry which is preliminary data.</text>
</comment>
<feature type="region of interest" description="Disordered" evidence="1">
    <location>
        <begin position="1"/>
        <end position="94"/>
    </location>
</feature>
<reference evidence="2 3" key="1">
    <citation type="submission" date="2018-01" db="EMBL/GenBank/DDBJ databases">
        <title>Draft genome of the strawberry crown rot pathogen Phytophthora cactorum.</title>
        <authorList>
            <person name="Armitage A.D."/>
            <person name="Lysoe E."/>
            <person name="Nellist C.F."/>
            <person name="Harrison R.J."/>
            <person name="Brurberg M.B."/>
        </authorList>
    </citation>
    <scope>NUCLEOTIDE SEQUENCE [LARGE SCALE GENOMIC DNA]</scope>
    <source>
        <strain evidence="2 3">10300</strain>
    </source>
</reference>
<proteinExistence type="predicted"/>
<feature type="compositionally biased region" description="Acidic residues" evidence="1">
    <location>
        <begin position="45"/>
        <end position="66"/>
    </location>
</feature>
<dbReference type="AlphaFoldDB" id="A0A329R832"/>